<dbReference type="InterPro" id="IPR007803">
    <property type="entry name" value="Asp/Arg/Pro-Hydrxlase"/>
</dbReference>
<dbReference type="Proteomes" id="UP000637002">
    <property type="component" value="Unassembled WGS sequence"/>
</dbReference>
<proteinExistence type="inferred from homology"/>
<evidence type="ECO:0000259" key="5">
    <source>
        <dbReference type="Pfam" id="PF05118"/>
    </source>
</evidence>
<feature type="region of interest" description="Disordered" evidence="4">
    <location>
        <begin position="1"/>
        <end position="23"/>
    </location>
</feature>
<sequence length="276" mass="31543">MTQQVTTPPSPRTEPAQNFGTEGIAAMQRPSLITRALMAVVSRVERLNLRFSKVGNPPVYDKATFPWVAGIEEQWHLIRSELDKVMVRQSELPTFQDISTDVKSISQDTGWKTFFLAGYGLTSDRNIAQCPQTWRVLQTIPGLKTAMFSIFEPGKHLAPHRGPYNGVLRLHLGLIVPGPRDKLAIRVSDQVCHWEEGQALIFDDAYEHEAWNHTDKTRVVLFVDFVKPLRFPANLINWLLLNIAVFTPFIREGADNHKEWEKRFYAEAEALRNRPN</sequence>
<dbReference type="AlphaFoldDB" id="A0A916U2N7"/>
<organism evidence="6 7">
    <name type="scientific">Chelatococcus reniformis</name>
    <dbReference type="NCBI Taxonomy" id="1494448"/>
    <lineage>
        <taxon>Bacteria</taxon>
        <taxon>Pseudomonadati</taxon>
        <taxon>Pseudomonadota</taxon>
        <taxon>Alphaproteobacteria</taxon>
        <taxon>Hyphomicrobiales</taxon>
        <taxon>Chelatococcaceae</taxon>
        <taxon>Chelatococcus</taxon>
    </lineage>
</organism>
<reference evidence="6" key="1">
    <citation type="journal article" date="2014" name="Int. J. Syst. Evol. Microbiol.">
        <title>Complete genome sequence of Corynebacterium casei LMG S-19264T (=DSM 44701T), isolated from a smear-ripened cheese.</title>
        <authorList>
            <consortium name="US DOE Joint Genome Institute (JGI-PGF)"/>
            <person name="Walter F."/>
            <person name="Albersmeier A."/>
            <person name="Kalinowski J."/>
            <person name="Ruckert C."/>
        </authorList>
    </citation>
    <scope>NUCLEOTIDE SEQUENCE</scope>
    <source>
        <strain evidence="6">CGMCC 1.12919</strain>
    </source>
</reference>
<keyword evidence="3" id="KW-0560">Oxidoreductase</keyword>
<evidence type="ECO:0000313" key="7">
    <source>
        <dbReference type="Proteomes" id="UP000637002"/>
    </source>
</evidence>
<keyword evidence="2" id="KW-0223">Dioxygenase</keyword>
<dbReference type="Gene3D" id="2.60.120.330">
    <property type="entry name" value="B-lactam Antibiotic, Isopenicillin N Synthase, Chain"/>
    <property type="match status" value="1"/>
</dbReference>
<evidence type="ECO:0000256" key="2">
    <source>
        <dbReference type="ARBA" id="ARBA00022964"/>
    </source>
</evidence>
<accession>A0A916U2N7</accession>
<evidence type="ECO:0000313" key="6">
    <source>
        <dbReference type="EMBL" id="GGC57777.1"/>
    </source>
</evidence>
<comment type="similarity">
    <text evidence="1">Belongs to the aspartyl/asparaginyl beta-hydroxylase family.</text>
</comment>
<feature type="domain" description="Aspartyl/asparaginy/proline hydroxylase" evidence="5">
    <location>
        <begin position="72"/>
        <end position="228"/>
    </location>
</feature>
<protein>
    <recommendedName>
        <fullName evidence="5">Aspartyl/asparaginy/proline hydroxylase domain-containing protein</fullName>
    </recommendedName>
</protein>
<keyword evidence="7" id="KW-1185">Reference proteome</keyword>
<name>A0A916U2N7_9HYPH</name>
<dbReference type="GO" id="GO:0051213">
    <property type="term" value="F:dioxygenase activity"/>
    <property type="evidence" value="ECO:0007669"/>
    <property type="project" value="UniProtKB-KW"/>
</dbReference>
<dbReference type="Pfam" id="PF05118">
    <property type="entry name" value="Asp_Arg_Hydrox"/>
    <property type="match status" value="1"/>
</dbReference>
<evidence type="ECO:0000256" key="4">
    <source>
        <dbReference type="SAM" id="MobiDB-lite"/>
    </source>
</evidence>
<dbReference type="SUPFAM" id="SSF51197">
    <property type="entry name" value="Clavaminate synthase-like"/>
    <property type="match status" value="1"/>
</dbReference>
<comment type="caution">
    <text evidence="6">The sequence shown here is derived from an EMBL/GenBank/DDBJ whole genome shotgun (WGS) entry which is preliminary data.</text>
</comment>
<reference evidence="6" key="2">
    <citation type="submission" date="2020-09" db="EMBL/GenBank/DDBJ databases">
        <authorList>
            <person name="Sun Q."/>
            <person name="Zhou Y."/>
        </authorList>
    </citation>
    <scope>NUCLEOTIDE SEQUENCE</scope>
    <source>
        <strain evidence="6">CGMCC 1.12919</strain>
    </source>
</reference>
<dbReference type="PANTHER" id="PTHR46332:SF5">
    <property type="entry name" value="ASPARTATE BETA-HYDROXYLASE DOMAIN CONTAINING 2"/>
    <property type="match status" value="1"/>
</dbReference>
<dbReference type="PANTHER" id="PTHR46332">
    <property type="entry name" value="ASPARTATE BETA-HYDROXYLASE DOMAIN-CONTAINING PROTEIN 2"/>
    <property type="match status" value="1"/>
</dbReference>
<dbReference type="EMBL" id="BMGG01000002">
    <property type="protein sequence ID" value="GGC57777.1"/>
    <property type="molecule type" value="Genomic_DNA"/>
</dbReference>
<dbReference type="InterPro" id="IPR027443">
    <property type="entry name" value="IPNS-like_sf"/>
</dbReference>
<gene>
    <name evidence="6" type="ORF">GCM10010994_15950</name>
</gene>
<evidence type="ECO:0000256" key="3">
    <source>
        <dbReference type="ARBA" id="ARBA00023002"/>
    </source>
</evidence>
<evidence type="ECO:0000256" key="1">
    <source>
        <dbReference type="ARBA" id="ARBA00007730"/>
    </source>
</evidence>
<dbReference type="InterPro" id="IPR051821">
    <property type="entry name" value="Asp/Asn_beta-hydroxylase"/>
</dbReference>
<dbReference type="GO" id="GO:0016020">
    <property type="term" value="C:membrane"/>
    <property type="evidence" value="ECO:0007669"/>
    <property type="project" value="TreeGrafter"/>
</dbReference>